<accession>A0A9P6TXX0</accession>
<gene>
    <name evidence="6" type="ORF">BG011_007304</name>
</gene>
<keyword evidence="4" id="KW-0812">Transmembrane</keyword>
<evidence type="ECO:0000256" key="2">
    <source>
        <dbReference type="SAM" id="Coils"/>
    </source>
</evidence>
<feature type="region of interest" description="Disordered" evidence="3">
    <location>
        <begin position="476"/>
        <end position="523"/>
    </location>
</feature>
<feature type="transmembrane region" description="Helical" evidence="4">
    <location>
        <begin position="12"/>
        <end position="29"/>
    </location>
</feature>
<feature type="coiled-coil region" evidence="2">
    <location>
        <begin position="294"/>
        <end position="329"/>
    </location>
</feature>
<feature type="domain" description="C3H1-type" evidence="5">
    <location>
        <begin position="444"/>
        <end position="478"/>
    </location>
</feature>
<dbReference type="EMBL" id="JAAAJA010000558">
    <property type="protein sequence ID" value="KAG0251939.1"/>
    <property type="molecule type" value="Genomic_DNA"/>
</dbReference>
<dbReference type="Proteomes" id="UP000726737">
    <property type="component" value="Unassembled WGS sequence"/>
</dbReference>
<dbReference type="Gene3D" id="4.10.1000.40">
    <property type="match status" value="1"/>
</dbReference>
<comment type="caution">
    <text evidence="6">The sequence shown here is derived from an EMBL/GenBank/DDBJ whole genome shotgun (WGS) entry which is preliminary data.</text>
</comment>
<evidence type="ECO:0000313" key="6">
    <source>
        <dbReference type="EMBL" id="KAG0251939.1"/>
    </source>
</evidence>
<keyword evidence="2" id="KW-0175">Coiled coil</keyword>
<dbReference type="Pfam" id="PF14608">
    <property type="entry name" value="zf-CCCH_2"/>
    <property type="match status" value="2"/>
</dbReference>
<keyword evidence="1" id="KW-0862">Zinc</keyword>
<sequence length="523" mass="57378">MSSNTLANNSALRLGAVALLGGVLVYWLWSSSRSSSPKTPPTNSQGTTATTTSSKALADKKDKENAKETKTETEKDTGSIGSKDSETNKSSLTATKTTLTTTTTTIRKAAVSESESDHADKDAEYVEVVLTKAQQVTEHVVQDHRSQKAEEHVEKEEIKVAEALHEPAVAAVVVATITDAIAEPAISSAPVAIEHAEEAVDAVEQVTEETAAVDVVIVEPLIESVPEQEPEQEQDMKMEIEQEQVQAQEIAEEIQELVEDDAESELMETDEEEIFELVFERDVLPSAPISAIASDIVHEQVMEVEEKQEQEEEEKVEAKEQEHVETEVEAVTPTTLVGEEMDLTKDTHIDTMESTEVKVVESVTSTSRKTTESWASAADDKVQTLQEVSRVAQHSELNAKAPEFKPTWLSFTTASAGTPVEPMHAVTPASEPLKVKSRCRFWPNCTNKSCKFTHPSQPCRDPANCTFGDRCNFIHPNDASPRPKKIKDDKADSRRQLGAKKRRPQSSDSSATMVSVTPEEAWK</sequence>
<evidence type="ECO:0000256" key="4">
    <source>
        <dbReference type="SAM" id="Phobius"/>
    </source>
</evidence>
<reference evidence="6" key="1">
    <citation type="journal article" date="2020" name="Fungal Divers.">
        <title>Resolving the Mortierellaceae phylogeny through synthesis of multi-gene phylogenetics and phylogenomics.</title>
        <authorList>
            <person name="Vandepol N."/>
            <person name="Liber J."/>
            <person name="Desiro A."/>
            <person name="Na H."/>
            <person name="Kennedy M."/>
            <person name="Barry K."/>
            <person name="Grigoriev I.V."/>
            <person name="Miller A.N."/>
            <person name="O'Donnell K."/>
            <person name="Stajich J.E."/>
            <person name="Bonito G."/>
        </authorList>
    </citation>
    <scope>NUCLEOTIDE SEQUENCE</scope>
    <source>
        <strain evidence="6">KOD948</strain>
    </source>
</reference>
<keyword evidence="4" id="KW-0472">Membrane</keyword>
<feature type="coiled-coil region" evidence="2">
    <location>
        <begin position="233"/>
        <end position="260"/>
    </location>
</feature>
<keyword evidence="1" id="KW-0863">Zinc-finger</keyword>
<evidence type="ECO:0000259" key="5">
    <source>
        <dbReference type="PROSITE" id="PS50103"/>
    </source>
</evidence>
<keyword evidence="7" id="KW-1185">Reference proteome</keyword>
<protein>
    <recommendedName>
        <fullName evidence="5">C3H1-type domain-containing protein</fullName>
    </recommendedName>
</protein>
<proteinExistence type="predicted"/>
<name>A0A9P6TXX0_9FUNG</name>
<dbReference type="PROSITE" id="PS50103">
    <property type="entry name" value="ZF_C3H1"/>
    <property type="match status" value="1"/>
</dbReference>
<dbReference type="AlphaFoldDB" id="A0A9P6TXX0"/>
<evidence type="ECO:0000256" key="3">
    <source>
        <dbReference type="SAM" id="MobiDB-lite"/>
    </source>
</evidence>
<feature type="zinc finger region" description="C3H1-type" evidence="1">
    <location>
        <begin position="444"/>
        <end position="478"/>
    </location>
</feature>
<evidence type="ECO:0000256" key="1">
    <source>
        <dbReference type="PROSITE-ProRule" id="PRU00723"/>
    </source>
</evidence>
<keyword evidence="4" id="KW-1133">Transmembrane helix</keyword>
<feature type="compositionally biased region" description="Basic and acidic residues" evidence="3">
    <location>
        <begin position="57"/>
        <end position="87"/>
    </location>
</feature>
<dbReference type="OrthoDB" id="438553at2759"/>
<evidence type="ECO:0000313" key="7">
    <source>
        <dbReference type="Proteomes" id="UP000726737"/>
    </source>
</evidence>
<dbReference type="GO" id="GO:0008270">
    <property type="term" value="F:zinc ion binding"/>
    <property type="evidence" value="ECO:0007669"/>
    <property type="project" value="UniProtKB-KW"/>
</dbReference>
<keyword evidence="1" id="KW-0479">Metal-binding</keyword>
<feature type="compositionally biased region" description="Polar residues" evidence="3">
    <location>
        <begin position="506"/>
        <end position="515"/>
    </location>
</feature>
<dbReference type="InterPro" id="IPR000571">
    <property type="entry name" value="Znf_CCCH"/>
</dbReference>
<feature type="region of interest" description="Disordered" evidence="3">
    <location>
        <begin position="32"/>
        <end position="96"/>
    </location>
</feature>
<feature type="compositionally biased region" description="Low complexity" evidence="3">
    <location>
        <begin position="32"/>
        <end position="56"/>
    </location>
</feature>
<organism evidence="6 7">
    <name type="scientific">Mortierella polycephala</name>
    <dbReference type="NCBI Taxonomy" id="41804"/>
    <lineage>
        <taxon>Eukaryota</taxon>
        <taxon>Fungi</taxon>
        <taxon>Fungi incertae sedis</taxon>
        <taxon>Mucoromycota</taxon>
        <taxon>Mortierellomycotina</taxon>
        <taxon>Mortierellomycetes</taxon>
        <taxon>Mortierellales</taxon>
        <taxon>Mortierellaceae</taxon>
        <taxon>Mortierella</taxon>
    </lineage>
</organism>
<feature type="compositionally biased region" description="Basic and acidic residues" evidence="3">
    <location>
        <begin position="486"/>
        <end position="495"/>
    </location>
</feature>